<reference evidence="2 3" key="1">
    <citation type="submission" date="2019-07" db="EMBL/GenBank/DDBJ databases">
        <title>Draft genome assembly of a fouling barnacle, Amphibalanus amphitrite (Darwin, 1854): The first reference genome for Thecostraca.</title>
        <authorList>
            <person name="Kim W."/>
        </authorList>
    </citation>
    <scope>NUCLEOTIDE SEQUENCE [LARGE SCALE GENOMIC DNA]</scope>
    <source>
        <strain evidence="2">SNU_AA5</strain>
        <tissue evidence="2">Soma without cirri and trophi</tissue>
    </source>
</reference>
<dbReference type="Pfam" id="PF12762">
    <property type="entry name" value="DDE_Tnp_IS1595"/>
    <property type="match status" value="1"/>
</dbReference>
<gene>
    <name evidence="2" type="ORF">FJT64_007998</name>
</gene>
<keyword evidence="3" id="KW-1185">Reference proteome</keyword>
<protein>
    <recommendedName>
        <fullName evidence="1">ISXO2-like transposase domain-containing protein</fullName>
    </recommendedName>
</protein>
<sequence length="247" mass="27655">MYAMAKNLSISSTISLAAGTIALQKAIIDWRNFIRELMADELRQAPRMGGPGQIVEIDESLFRGRRKYNRGRMLRADGVPGRMPNNHGQRIEGPWGPWVFGLLHQATGELRLFAVEKRDAATLLPLIVANVAPGTTIWSDEWAAYRGIPQCQDTPQNGGGPMRLQHQSVNHSVEFVDQVTGANTQRLECEWERCKLQLMRLNKGTSPALLPGHLAAFWWASLHGAAKCNDPFLRLVGLVREHYPQVR</sequence>
<evidence type="ECO:0000313" key="3">
    <source>
        <dbReference type="Proteomes" id="UP000440578"/>
    </source>
</evidence>
<evidence type="ECO:0000313" key="2">
    <source>
        <dbReference type="EMBL" id="KAF0294299.1"/>
    </source>
</evidence>
<proteinExistence type="predicted"/>
<dbReference type="AlphaFoldDB" id="A0A6A4VMU1"/>
<dbReference type="InterPro" id="IPR024445">
    <property type="entry name" value="Tnp_ISXO2-like"/>
</dbReference>
<accession>A0A6A4VMU1</accession>
<dbReference type="EMBL" id="VIIS01001694">
    <property type="protein sequence ID" value="KAF0294299.1"/>
    <property type="molecule type" value="Genomic_DNA"/>
</dbReference>
<name>A0A6A4VMU1_AMPAM</name>
<dbReference type="OrthoDB" id="6379547at2759"/>
<comment type="caution">
    <text evidence="2">The sequence shown here is derived from an EMBL/GenBank/DDBJ whole genome shotgun (WGS) entry which is preliminary data.</text>
</comment>
<dbReference type="InterPro" id="IPR053164">
    <property type="entry name" value="IS1016-like_transposase"/>
</dbReference>
<evidence type="ECO:0000259" key="1">
    <source>
        <dbReference type="SMART" id="SM01126"/>
    </source>
</evidence>
<feature type="domain" description="ISXO2-like transposase" evidence="1">
    <location>
        <begin position="47"/>
        <end position="219"/>
    </location>
</feature>
<dbReference type="PANTHER" id="PTHR47163">
    <property type="entry name" value="DDE_TNP_IS1595 DOMAIN-CONTAINING PROTEIN"/>
    <property type="match status" value="1"/>
</dbReference>
<dbReference type="SMART" id="SM01126">
    <property type="entry name" value="DDE_Tnp_IS1595"/>
    <property type="match status" value="1"/>
</dbReference>
<organism evidence="2 3">
    <name type="scientific">Amphibalanus amphitrite</name>
    <name type="common">Striped barnacle</name>
    <name type="synonym">Balanus amphitrite</name>
    <dbReference type="NCBI Taxonomy" id="1232801"/>
    <lineage>
        <taxon>Eukaryota</taxon>
        <taxon>Metazoa</taxon>
        <taxon>Ecdysozoa</taxon>
        <taxon>Arthropoda</taxon>
        <taxon>Crustacea</taxon>
        <taxon>Multicrustacea</taxon>
        <taxon>Cirripedia</taxon>
        <taxon>Thoracica</taxon>
        <taxon>Thoracicalcarea</taxon>
        <taxon>Balanomorpha</taxon>
        <taxon>Balanoidea</taxon>
        <taxon>Balanidae</taxon>
        <taxon>Amphibalaninae</taxon>
        <taxon>Amphibalanus</taxon>
    </lineage>
</organism>
<dbReference type="PANTHER" id="PTHR47163:SF3">
    <property type="entry name" value="PROTEIN CBG18017"/>
    <property type="match status" value="1"/>
</dbReference>
<dbReference type="Proteomes" id="UP000440578">
    <property type="component" value="Unassembled WGS sequence"/>
</dbReference>